<name>A0A3B0C0S9_9FLAO</name>
<feature type="domain" description="C-type lectin" evidence="1">
    <location>
        <begin position="321"/>
        <end position="444"/>
    </location>
</feature>
<dbReference type="AlphaFoldDB" id="A0A3B0C0S9"/>
<evidence type="ECO:0000313" key="3">
    <source>
        <dbReference type="Proteomes" id="UP000276603"/>
    </source>
</evidence>
<dbReference type="Gene3D" id="2.60.40.10">
    <property type="entry name" value="Immunoglobulins"/>
    <property type="match status" value="1"/>
</dbReference>
<dbReference type="InterPro" id="IPR036179">
    <property type="entry name" value="Ig-like_dom_sf"/>
</dbReference>
<evidence type="ECO:0000313" key="2">
    <source>
        <dbReference type="EMBL" id="RKN78321.1"/>
    </source>
</evidence>
<reference evidence="2 3" key="1">
    <citation type="submission" date="2018-10" db="EMBL/GenBank/DDBJ databases">
        <title>Ulvibacterium marinum gen. nov., sp. nov., a novel marine bacterium of the family Flavobacteriaceae, isolated from a culture of the green alga Ulva prolifera.</title>
        <authorList>
            <person name="Zhang Z."/>
        </authorList>
    </citation>
    <scope>NUCLEOTIDE SEQUENCE [LARGE SCALE GENOMIC DNA]</scope>
    <source>
        <strain evidence="2 3">CCMM003</strain>
    </source>
</reference>
<protein>
    <recommendedName>
        <fullName evidence="1">C-type lectin domain-containing protein</fullName>
    </recommendedName>
</protein>
<dbReference type="InterPro" id="IPR013783">
    <property type="entry name" value="Ig-like_fold"/>
</dbReference>
<dbReference type="InterPro" id="IPR044023">
    <property type="entry name" value="Ig_7"/>
</dbReference>
<dbReference type="CDD" id="cd03603">
    <property type="entry name" value="CLECT_VCBS"/>
    <property type="match status" value="1"/>
</dbReference>
<dbReference type="InterPro" id="IPR016187">
    <property type="entry name" value="CTDL_fold"/>
</dbReference>
<dbReference type="PROSITE" id="PS50041">
    <property type="entry name" value="C_TYPE_LECTIN_2"/>
    <property type="match status" value="1"/>
</dbReference>
<dbReference type="Pfam" id="PF19081">
    <property type="entry name" value="Ig_7"/>
    <property type="match status" value="1"/>
</dbReference>
<dbReference type="InterPro" id="IPR034007">
    <property type="entry name" value="CTLD_bac"/>
</dbReference>
<dbReference type="Gene3D" id="3.10.100.10">
    <property type="entry name" value="Mannose-Binding Protein A, subunit A"/>
    <property type="match status" value="1"/>
</dbReference>
<dbReference type="Proteomes" id="UP000276603">
    <property type="component" value="Unassembled WGS sequence"/>
</dbReference>
<dbReference type="SUPFAM" id="SSF56436">
    <property type="entry name" value="C-type lectin-like"/>
    <property type="match status" value="1"/>
</dbReference>
<gene>
    <name evidence="2" type="ORF">D7Z94_19000</name>
</gene>
<dbReference type="SUPFAM" id="SSF48726">
    <property type="entry name" value="Immunoglobulin"/>
    <property type="match status" value="1"/>
</dbReference>
<evidence type="ECO:0000259" key="1">
    <source>
        <dbReference type="PROSITE" id="PS50041"/>
    </source>
</evidence>
<comment type="caution">
    <text evidence="2">The sequence shown here is derived from an EMBL/GenBank/DDBJ whole genome shotgun (WGS) entry which is preliminary data.</text>
</comment>
<dbReference type="EMBL" id="RBCJ01000004">
    <property type="protein sequence ID" value="RKN78321.1"/>
    <property type="molecule type" value="Genomic_DNA"/>
</dbReference>
<accession>A0A3B0C0S9</accession>
<dbReference type="InterPro" id="IPR001304">
    <property type="entry name" value="C-type_lectin-like"/>
</dbReference>
<sequence length="679" mass="71530">MPLMLIGKLDVNMFQINKYYINTSLKYCVNILVLLCMWSTTGLFSQTTIWSEDFESYSNGATTGAGTGTSTASWSTNDGDVDIRTVSGNKLLRGQNTDNTTARWVTNPIDISGFNDVQFSFDATSGGSLDFGQDFFIVEYRINGGSYVEIENASGDTSPSDPIQSSYSVTGLVGTTIDFRITFYNTGGTENYTIDNFLVEGTTDIAPTLTATGNQTSCEGASQMIVESISITDPDDTSTTAVYIQISSGYVNGEDLLTLTGTHANITGTWDAVQGELTLTGPATYGEFETAISAVEYSSSGTPTGVRQFSITVGEANFLPSTAHYYEYVPDLGITWTDANTAASARTYFGLQGYLATLTSQEEADFSGSQAVGVGWIGGSDAATEGVWQWVTGPEAGTVFWNGTAGGSTPNFAFWNTGEPNQSGNEDYAHITHPNVNPNGSWNDLSNTGAASGNYQPQGYVVEYGGTPGDPVLSITATTTINIEPIPTITSTTPGSRCGSGTVDLAATASGGIINWYTAATGGSSIGTGTSFVTPSISSTTTYYVDATSNGCTTATRTAVTATINTGPSITTQPVDSTICPGCSTTFTVTASNTDTYQWQFFNGSIWVDLTDTGIYSGTTTDTLTVSNATPTDNGNQYRVQISNSALPCAPVASAIAVLTVNASTLITNRRITYRVDKN</sequence>
<keyword evidence="3" id="KW-1185">Reference proteome</keyword>
<dbReference type="InterPro" id="IPR016186">
    <property type="entry name" value="C-type_lectin-like/link_sf"/>
</dbReference>
<proteinExistence type="predicted"/>
<organism evidence="2 3">
    <name type="scientific">Ulvibacterium marinum</name>
    <dbReference type="NCBI Taxonomy" id="2419782"/>
    <lineage>
        <taxon>Bacteria</taxon>
        <taxon>Pseudomonadati</taxon>
        <taxon>Bacteroidota</taxon>
        <taxon>Flavobacteriia</taxon>
        <taxon>Flavobacteriales</taxon>
        <taxon>Flavobacteriaceae</taxon>
        <taxon>Ulvibacterium</taxon>
    </lineage>
</organism>